<evidence type="ECO:0000256" key="4">
    <source>
        <dbReference type="ARBA" id="ARBA00023012"/>
    </source>
</evidence>
<comment type="subcellular location">
    <subcellularLocation>
        <location evidence="6">Cytoplasm</location>
        <location evidence="6">Cytosol</location>
    </subcellularLocation>
    <subcellularLocation>
        <location evidence="6">Nucleus</location>
    </subcellularLocation>
</comment>
<organism evidence="7 8">
    <name type="scientific">Juglans regia</name>
    <name type="common">English walnut</name>
    <dbReference type="NCBI Taxonomy" id="51240"/>
    <lineage>
        <taxon>Eukaryota</taxon>
        <taxon>Viridiplantae</taxon>
        <taxon>Streptophyta</taxon>
        <taxon>Embryophyta</taxon>
        <taxon>Tracheophyta</taxon>
        <taxon>Spermatophyta</taxon>
        <taxon>Magnoliopsida</taxon>
        <taxon>eudicotyledons</taxon>
        <taxon>Gunneridae</taxon>
        <taxon>Pentapetalae</taxon>
        <taxon>rosids</taxon>
        <taxon>fabids</taxon>
        <taxon>Fagales</taxon>
        <taxon>Juglandaceae</taxon>
        <taxon>Juglans</taxon>
    </lineage>
</organism>
<proteinExistence type="predicted"/>
<evidence type="ECO:0000256" key="5">
    <source>
        <dbReference type="ARBA" id="ARBA00023242"/>
    </source>
</evidence>
<dbReference type="GO" id="GO:0009736">
    <property type="term" value="P:cytokinin-activated signaling pathway"/>
    <property type="evidence" value="ECO:0000318"/>
    <property type="project" value="GO_Central"/>
</dbReference>
<dbReference type="AlphaFoldDB" id="A0A2I4EDI9"/>
<comment type="domain">
    <text evidence="6">Histidine-containing phosphotransfer domain (HPt) contains an active histidine that mediates the phosphotransfer.</text>
</comment>
<keyword evidence="1" id="KW-0963">Cytoplasm</keyword>
<accession>A0A2I4EDI9</accession>
<keyword evidence="4 6" id="KW-0902">Two-component regulatory system</keyword>
<dbReference type="GO" id="GO:0005829">
    <property type="term" value="C:cytosol"/>
    <property type="evidence" value="ECO:0007669"/>
    <property type="project" value="UniProtKB-SubCell"/>
</dbReference>
<reference evidence="8" key="1">
    <citation type="submission" date="2025-08" db="UniProtKB">
        <authorList>
            <consortium name="RefSeq"/>
        </authorList>
    </citation>
    <scope>IDENTIFICATION</scope>
    <source>
        <tissue evidence="8">Leaves</tissue>
    </source>
</reference>
<evidence type="ECO:0000256" key="2">
    <source>
        <dbReference type="ARBA" id="ARBA00022864"/>
    </source>
</evidence>
<evidence type="ECO:0000313" key="7">
    <source>
        <dbReference type="Proteomes" id="UP000235220"/>
    </source>
</evidence>
<keyword evidence="7" id="KW-1185">Reference proteome</keyword>
<dbReference type="GO" id="GO:0009927">
    <property type="term" value="F:histidine phosphotransfer kinase activity"/>
    <property type="evidence" value="ECO:0000318"/>
    <property type="project" value="GO_Central"/>
</dbReference>
<evidence type="ECO:0000256" key="3">
    <source>
        <dbReference type="ARBA" id="ARBA00022990"/>
    </source>
</evidence>
<dbReference type="GO" id="GO:0043424">
    <property type="term" value="F:protein histidine kinase binding"/>
    <property type="evidence" value="ECO:0000318"/>
    <property type="project" value="GO_Central"/>
</dbReference>
<dbReference type="SUPFAM" id="SSF47226">
    <property type="entry name" value="Histidine-containing phosphotransfer domain, HPT domain"/>
    <property type="match status" value="1"/>
</dbReference>
<dbReference type="FunFam" id="1.20.120.160:FF:000001">
    <property type="entry name" value="Histidine-containing phosphotransfer protein 1"/>
    <property type="match status" value="1"/>
</dbReference>
<evidence type="ECO:0000256" key="6">
    <source>
        <dbReference type="RuleBase" id="RU369004"/>
    </source>
</evidence>
<dbReference type="RefSeq" id="XP_018817456.1">
    <property type="nucleotide sequence ID" value="XM_018961911.2"/>
</dbReference>
<dbReference type="PANTHER" id="PTHR28242">
    <property type="entry name" value="PHOSPHORELAY INTERMEDIATE PROTEIN YPD1"/>
    <property type="match status" value="1"/>
</dbReference>
<name>A0A2I4EDI9_JUGRE</name>
<dbReference type="GO" id="GO:0005737">
    <property type="term" value="C:cytoplasm"/>
    <property type="evidence" value="ECO:0000318"/>
    <property type="project" value="GO_Central"/>
</dbReference>
<dbReference type="GeneID" id="108988599"/>
<dbReference type="GO" id="GO:0005634">
    <property type="term" value="C:nucleus"/>
    <property type="evidence" value="ECO:0000318"/>
    <property type="project" value="GO_Central"/>
</dbReference>
<evidence type="ECO:0000256" key="1">
    <source>
        <dbReference type="ARBA" id="ARBA00022490"/>
    </source>
</evidence>
<gene>
    <name evidence="8" type="primary">LOC108988599</name>
</gene>
<keyword evidence="3" id="KW-0007">Acetylation</keyword>
<sequence>MALHIHKGLLQGFIQCMYDEGFVNDQFWQLQMMKSSRNQPDYVVRVVTSYCSSAQTLFSQLTHHINQENVDFLQVKVSARELYDKSSSVGAEHVKLACAELLVACEGHDKEYCSKALYWTKNEFAHLRRKFETLVQMERKIIDLESAP</sequence>
<keyword evidence="2 6" id="KW-0932">Cytokinin signaling pathway</keyword>
<dbReference type="Proteomes" id="UP000235220">
    <property type="component" value="Chromosome 14"/>
</dbReference>
<protein>
    <recommendedName>
        <fullName evidence="6">Histidine-containing phosphotransfer protein</fullName>
    </recommendedName>
</protein>
<comment type="function">
    <text evidence="6">Functions as a two-component phosphorelay mediators between cytokinin sensor histidine kinases and response regulators (B-type ARRs). Plays an important role in propagating cytokinin signal transduction.</text>
</comment>
<dbReference type="InterPro" id="IPR045871">
    <property type="entry name" value="AHP1-5/YPD1"/>
</dbReference>
<dbReference type="Gramene" id="Jr14_17080_p1">
    <property type="protein sequence ID" value="cds.Jr14_17080_p1"/>
    <property type="gene ID" value="Jr14_17080"/>
</dbReference>
<evidence type="ECO:0000313" key="8">
    <source>
        <dbReference type="RefSeq" id="XP_018817456.1"/>
    </source>
</evidence>
<dbReference type="PANTHER" id="PTHR28242:SF40">
    <property type="entry name" value="HISTIDINE-CONTAINING PHOSPHOTRANSFER PROTEIN"/>
    <property type="match status" value="1"/>
</dbReference>
<dbReference type="InterPro" id="IPR036641">
    <property type="entry name" value="HPT_dom_sf"/>
</dbReference>
<dbReference type="OrthoDB" id="1670022at2759"/>
<dbReference type="GO" id="GO:0000160">
    <property type="term" value="P:phosphorelay signal transduction system"/>
    <property type="evidence" value="ECO:0000318"/>
    <property type="project" value="GO_Central"/>
</dbReference>
<keyword evidence="5" id="KW-0539">Nucleus</keyword>
<dbReference type="Gene3D" id="1.20.120.160">
    <property type="entry name" value="HPT domain"/>
    <property type="match status" value="1"/>
</dbReference>